<evidence type="ECO:0000256" key="2">
    <source>
        <dbReference type="ARBA" id="ARBA00022679"/>
    </source>
</evidence>
<dbReference type="GO" id="GO:0000287">
    <property type="term" value="F:magnesium ion binding"/>
    <property type="evidence" value="ECO:0007669"/>
    <property type="project" value="InterPro"/>
</dbReference>
<feature type="domain" description="4'-phosphopantetheinyl transferase N-terminal" evidence="4">
    <location>
        <begin position="24"/>
        <end position="107"/>
    </location>
</feature>
<evidence type="ECO:0000259" key="3">
    <source>
        <dbReference type="Pfam" id="PF01648"/>
    </source>
</evidence>
<dbReference type="Pfam" id="PF01648">
    <property type="entry name" value="ACPS"/>
    <property type="match status" value="1"/>
</dbReference>
<dbReference type="SUPFAM" id="SSF56214">
    <property type="entry name" value="4'-phosphopantetheinyl transferase"/>
    <property type="match status" value="2"/>
</dbReference>
<dbReference type="AlphaFoldDB" id="A0A0C2X2E6"/>
<dbReference type="HOGENOM" id="CLU_057011_3_1_1"/>
<evidence type="ECO:0000259" key="4">
    <source>
        <dbReference type="Pfam" id="PF22624"/>
    </source>
</evidence>
<organism evidence="5 6">
    <name type="scientific">Amanita muscaria (strain Koide BX008)</name>
    <dbReference type="NCBI Taxonomy" id="946122"/>
    <lineage>
        <taxon>Eukaryota</taxon>
        <taxon>Fungi</taxon>
        <taxon>Dikarya</taxon>
        <taxon>Basidiomycota</taxon>
        <taxon>Agaricomycotina</taxon>
        <taxon>Agaricomycetes</taxon>
        <taxon>Agaricomycetidae</taxon>
        <taxon>Agaricales</taxon>
        <taxon>Pluteineae</taxon>
        <taxon>Amanitaceae</taxon>
        <taxon>Amanita</taxon>
    </lineage>
</organism>
<dbReference type="GO" id="GO:0005829">
    <property type="term" value="C:cytosol"/>
    <property type="evidence" value="ECO:0007669"/>
    <property type="project" value="TreeGrafter"/>
</dbReference>
<dbReference type="Proteomes" id="UP000054549">
    <property type="component" value="Unassembled WGS sequence"/>
</dbReference>
<keyword evidence="6" id="KW-1185">Reference proteome</keyword>
<accession>A0A0C2X2E6</accession>
<dbReference type="InterPro" id="IPR050559">
    <property type="entry name" value="P-Pant_transferase_sf"/>
</dbReference>
<dbReference type="GO" id="GO:0019878">
    <property type="term" value="P:lysine biosynthetic process via aminoadipic acid"/>
    <property type="evidence" value="ECO:0007669"/>
    <property type="project" value="TreeGrafter"/>
</dbReference>
<evidence type="ECO:0000256" key="1">
    <source>
        <dbReference type="ARBA" id="ARBA00013172"/>
    </source>
</evidence>
<dbReference type="OrthoDB" id="26719at2759"/>
<protein>
    <recommendedName>
        <fullName evidence="1">holo-[acyl-carrier-protein] synthase</fullName>
        <ecNumber evidence="1">2.7.8.7</ecNumber>
    </recommendedName>
</protein>
<dbReference type="Pfam" id="PF22624">
    <property type="entry name" value="AASDHPPT_N"/>
    <property type="match status" value="1"/>
</dbReference>
<dbReference type="Gene3D" id="3.90.470.20">
    <property type="entry name" value="4'-phosphopantetheinyl transferase domain"/>
    <property type="match status" value="2"/>
</dbReference>
<dbReference type="InParanoid" id="A0A0C2X2E6"/>
<dbReference type="InterPro" id="IPR037143">
    <property type="entry name" value="4-PPantetheinyl_Trfase_dom_sf"/>
</dbReference>
<dbReference type="InterPro" id="IPR008278">
    <property type="entry name" value="4-PPantetheinyl_Trfase_dom"/>
</dbReference>
<keyword evidence="2" id="KW-0808">Transferase</keyword>
<sequence length="274" mass="30906">MQTTRPSKVWAVIYNPDAFPDELYQRALLALDSESAVKVRKFYRRADACRCLIGRFLRYMVLHDQNIDPQTAIFAVTETGKPYLAHPVPNPPIAFNVAHDNALVAVAFSANSHNPPAYSVGIDLMRVGLPGRASFSTFMASMNEALTPLEYHQVTTGKSDDENLQRFFWSWTMKEAYTKALGLGLTFNIRRIEFDAVENLLRVDGERLAGWQFTKFKICIEGDDYQGVVAEYVGGDGLDIIHESTQLPGYLNQCDAVSFVNQTFEVLSHNRRLE</sequence>
<dbReference type="PANTHER" id="PTHR12215">
    <property type="entry name" value="PHOSPHOPANTETHEINE TRANSFERASE"/>
    <property type="match status" value="1"/>
</dbReference>
<name>A0A0C2X2E6_AMAMK</name>
<dbReference type="PANTHER" id="PTHR12215:SF10">
    <property type="entry name" value="L-AMINOADIPATE-SEMIALDEHYDE DEHYDROGENASE-PHOSPHOPANTETHEINYL TRANSFERASE"/>
    <property type="match status" value="1"/>
</dbReference>
<dbReference type="InterPro" id="IPR055066">
    <property type="entry name" value="AASDHPPT_N"/>
</dbReference>
<dbReference type="GO" id="GO:0008897">
    <property type="term" value="F:holo-[acyl-carrier-protein] synthase activity"/>
    <property type="evidence" value="ECO:0007669"/>
    <property type="project" value="UniProtKB-EC"/>
</dbReference>
<evidence type="ECO:0000313" key="5">
    <source>
        <dbReference type="EMBL" id="KIL68317.1"/>
    </source>
</evidence>
<proteinExistence type="predicted"/>
<gene>
    <name evidence="5" type="ORF">M378DRAFT_185317</name>
</gene>
<dbReference type="STRING" id="946122.A0A0C2X2E6"/>
<evidence type="ECO:0000313" key="6">
    <source>
        <dbReference type="Proteomes" id="UP000054549"/>
    </source>
</evidence>
<feature type="domain" description="4'-phosphopantetheinyl transferase" evidence="3">
    <location>
        <begin position="119"/>
        <end position="196"/>
    </location>
</feature>
<dbReference type="EC" id="2.7.8.7" evidence="1"/>
<dbReference type="FunCoup" id="A0A0C2X2E6">
    <property type="interactions" value="335"/>
</dbReference>
<reference evidence="5 6" key="1">
    <citation type="submission" date="2014-04" db="EMBL/GenBank/DDBJ databases">
        <title>Evolutionary Origins and Diversification of the Mycorrhizal Mutualists.</title>
        <authorList>
            <consortium name="DOE Joint Genome Institute"/>
            <consortium name="Mycorrhizal Genomics Consortium"/>
            <person name="Kohler A."/>
            <person name="Kuo A."/>
            <person name="Nagy L.G."/>
            <person name="Floudas D."/>
            <person name="Copeland A."/>
            <person name="Barry K.W."/>
            <person name="Cichocki N."/>
            <person name="Veneault-Fourrey C."/>
            <person name="LaButti K."/>
            <person name="Lindquist E.A."/>
            <person name="Lipzen A."/>
            <person name="Lundell T."/>
            <person name="Morin E."/>
            <person name="Murat C."/>
            <person name="Riley R."/>
            <person name="Ohm R."/>
            <person name="Sun H."/>
            <person name="Tunlid A."/>
            <person name="Henrissat B."/>
            <person name="Grigoriev I.V."/>
            <person name="Hibbett D.S."/>
            <person name="Martin F."/>
        </authorList>
    </citation>
    <scope>NUCLEOTIDE SEQUENCE [LARGE SCALE GENOMIC DNA]</scope>
    <source>
        <strain evidence="5 6">Koide BX008</strain>
    </source>
</reference>
<dbReference type="EMBL" id="KN818229">
    <property type="protein sequence ID" value="KIL68317.1"/>
    <property type="molecule type" value="Genomic_DNA"/>
</dbReference>